<dbReference type="Proteomes" id="UP000553193">
    <property type="component" value="Unassembled WGS sequence"/>
</dbReference>
<name>A0A840A683_9PROT</name>
<feature type="domain" description="DUF4214" evidence="2">
    <location>
        <begin position="12"/>
        <end position="61"/>
    </location>
</feature>
<keyword evidence="1" id="KW-0175">Coiled coil</keyword>
<dbReference type="AlphaFoldDB" id="A0A840A683"/>
<evidence type="ECO:0000256" key="1">
    <source>
        <dbReference type="SAM" id="Coils"/>
    </source>
</evidence>
<comment type="caution">
    <text evidence="3">The sequence shown here is derived from an EMBL/GenBank/DDBJ whole genome shotgun (WGS) entry which is preliminary data.</text>
</comment>
<dbReference type="InterPro" id="IPR025282">
    <property type="entry name" value="DUF4214"/>
</dbReference>
<protein>
    <recommendedName>
        <fullName evidence="2">DUF4214 domain-containing protein</fullName>
    </recommendedName>
</protein>
<gene>
    <name evidence="3" type="ORF">GGQ83_000934</name>
</gene>
<keyword evidence="4" id="KW-1185">Reference proteome</keyword>
<evidence type="ECO:0000313" key="3">
    <source>
        <dbReference type="EMBL" id="MBB3897508.1"/>
    </source>
</evidence>
<dbReference type="RefSeq" id="WP_184382418.1">
    <property type="nucleotide sequence ID" value="NZ_JACIDJ010000001.1"/>
</dbReference>
<dbReference type="EMBL" id="JACIDJ010000001">
    <property type="protein sequence ID" value="MBB3897508.1"/>
    <property type="molecule type" value="Genomic_DNA"/>
</dbReference>
<evidence type="ECO:0000259" key="2">
    <source>
        <dbReference type="Pfam" id="PF13946"/>
    </source>
</evidence>
<organism evidence="3 4">
    <name type="scientific">Roseococcus suduntuyensis</name>
    <dbReference type="NCBI Taxonomy" id="455361"/>
    <lineage>
        <taxon>Bacteria</taxon>
        <taxon>Pseudomonadati</taxon>
        <taxon>Pseudomonadota</taxon>
        <taxon>Alphaproteobacteria</taxon>
        <taxon>Acetobacterales</taxon>
        <taxon>Roseomonadaceae</taxon>
        <taxon>Roseococcus</taxon>
    </lineage>
</organism>
<dbReference type="Pfam" id="PF13946">
    <property type="entry name" value="DUF4214"/>
    <property type="match status" value="1"/>
</dbReference>
<evidence type="ECO:0000313" key="4">
    <source>
        <dbReference type="Proteomes" id="UP000553193"/>
    </source>
</evidence>
<reference evidence="3 4" key="1">
    <citation type="submission" date="2020-08" db="EMBL/GenBank/DDBJ databases">
        <title>Genomic Encyclopedia of Type Strains, Phase IV (KMG-IV): sequencing the most valuable type-strain genomes for metagenomic binning, comparative biology and taxonomic classification.</title>
        <authorList>
            <person name="Goeker M."/>
        </authorList>
    </citation>
    <scope>NUCLEOTIDE SEQUENCE [LARGE SCALE GENOMIC DNA]</scope>
    <source>
        <strain evidence="3 4">DSM 19979</strain>
    </source>
</reference>
<accession>A0A840A683</accession>
<proteinExistence type="predicted"/>
<sequence>MTLRAADLLHGSDEDVVVNLYLGILGRWPDEQGFAHYLEFISGRPEHRAEALATMVASEEGRRRGTRLDPSLVAVPPHEALATQMRLRTEWFRQELARRDAAAPATAHDPATLEEVMALRQEVAALRREMEARLAAIEARLSGELPAAPALSPALSVGYVNDLLETLRAEMLERVRRLEIRQMGG</sequence>
<feature type="coiled-coil region" evidence="1">
    <location>
        <begin position="116"/>
        <end position="181"/>
    </location>
</feature>